<keyword evidence="3" id="KW-1185">Reference proteome</keyword>
<name>A0ABD3BT68_9LAMI</name>
<reference evidence="3" key="1">
    <citation type="journal article" date="2024" name="IScience">
        <title>Strigolactones Initiate the Formation of Haustorium-like Structures in Castilleja.</title>
        <authorList>
            <person name="Buerger M."/>
            <person name="Peterson D."/>
            <person name="Chory J."/>
        </authorList>
    </citation>
    <scope>NUCLEOTIDE SEQUENCE [LARGE SCALE GENOMIC DNA]</scope>
</reference>
<evidence type="ECO:0000313" key="3">
    <source>
        <dbReference type="Proteomes" id="UP001632038"/>
    </source>
</evidence>
<feature type="domain" description="Arabidopsis retrotransposon Orf1 C-terminal" evidence="1">
    <location>
        <begin position="10"/>
        <end position="172"/>
    </location>
</feature>
<dbReference type="EMBL" id="JAVIJP010000066">
    <property type="protein sequence ID" value="KAL3620474.1"/>
    <property type="molecule type" value="Genomic_DNA"/>
</dbReference>
<sequence>MVHSPEEDAYYRKFKSIPITEPRCIDWKFFDHVGGGLADKIREYLDKMGLEKFANIEYGGYKLLCLEFLSTFNWNKNKNSVKCRLLGQELEITLDVMEEVFDFPKCVSSDDNQFKDFNTKDELKELSGFDNWCSSGMSSEFIQDHALAVLHKLLSYSIVGKQRVTNVNTLEVYLFSSVKHGKGVCPL</sequence>
<proteinExistence type="predicted"/>
<evidence type="ECO:0000313" key="2">
    <source>
        <dbReference type="EMBL" id="KAL3620474.1"/>
    </source>
</evidence>
<gene>
    <name evidence="2" type="ORF">CASFOL_035386</name>
</gene>
<dbReference type="Pfam" id="PF03078">
    <property type="entry name" value="ATHILA"/>
    <property type="match status" value="1"/>
</dbReference>
<dbReference type="AlphaFoldDB" id="A0ABD3BT68"/>
<dbReference type="InterPro" id="IPR004312">
    <property type="entry name" value="ATHILA_Orf1_C"/>
</dbReference>
<comment type="caution">
    <text evidence="2">The sequence shown here is derived from an EMBL/GenBank/DDBJ whole genome shotgun (WGS) entry which is preliminary data.</text>
</comment>
<organism evidence="2 3">
    <name type="scientific">Castilleja foliolosa</name>
    <dbReference type="NCBI Taxonomy" id="1961234"/>
    <lineage>
        <taxon>Eukaryota</taxon>
        <taxon>Viridiplantae</taxon>
        <taxon>Streptophyta</taxon>
        <taxon>Embryophyta</taxon>
        <taxon>Tracheophyta</taxon>
        <taxon>Spermatophyta</taxon>
        <taxon>Magnoliopsida</taxon>
        <taxon>eudicotyledons</taxon>
        <taxon>Gunneridae</taxon>
        <taxon>Pentapetalae</taxon>
        <taxon>asterids</taxon>
        <taxon>lamiids</taxon>
        <taxon>Lamiales</taxon>
        <taxon>Orobanchaceae</taxon>
        <taxon>Pedicularideae</taxon>
        <taxon>Castillejinae</taxon>
        <taxon>Castilleja</taxon>
    </lineage>
</organism>
<protein>
    <recommendedName>
        <fullName evidence="1">Arabidopsis retrotransposon Orf1 C-terminal domain-containing protein</fullName>
    </recommendedName>
</protein>
<dbReference type="Proteomes" id="UP001632038">
    <property type="component" value="Unassembled WGS sequence"/>
</dbReference>
<evidence type="ECO:0000259" key="1">
    <source>
        <dbReference type="Pfam" id="PF03078"/>
    </source>
</evidence>
<accession>A0ABD3BT68</accession>